<sequence>MPTVLHNNLIKLLFIISIAGNAQHANLLKDKNSSHKKAPHKMQGF</sequence>
<proteinExistence type="predicted"/>
<reference evidence="1 2" key="1">
    <citation type="submission" date="2015-06" db="EMBL/GenBank/DDBJ databases">
        <authorList>
            <person name="Xie B.-B."/>
            <person name="Rong J.-C."/>
            <person name="Qin Q.-L."/>
            <person name="Zhang Y.-Z."/>
        </authorList>
    </citation>
    <scope>NUCLEOTIDE SEQUENCE [LARGE SCALE GENOMIC DNA]</scope>
    <source>
        <strain evidence="1 2">KMM 3549</strain>
    </source>
</reference>
<evidence type="ECO:0000313" key="2">
    <source>
        <dbReference type="Proteomes" id="UP000217258"/>
    </source>
</evidence>
<evidence type="ECO:0000313" key="1">
    <source>
        <dbReference type="EMBL" id="ATC89946.1"/>
    </source>
</evidence>
<name>A0ABN5C5Y0_9GAMM</name>
<dbReference type="Proteomes" id="UP000217258">
    <property type="component" value="Chromosome I"/>
</dbReference>
<gene>
    <name evidence="1" type="ORF">PISS_a0966</name>
</gene>
<protein>
    <submittedName>
        <fullName evidence="1">Uncharacterized protein</fullName>
    </submittedName>
</protein>
<keyword evidence="2" id="KW-1185">Reference proteome</keyword>
<dbReference type="EMBL" id="CP011030">
    <property type="protein sequence ID" value="ATC89946.1"/>
    <property type="molecule type" value="Genomic_DNA"/>
</dbReference>
<organism evidence="1 2">
    <name type="scientific">Pseudoalteromonas issachenkonii</name>
    <dbReference type="NCBI Taxonomy" id="152297"/>
    <lineage>
        <taxon>Bacteria</taxon>
        <taxon>Pseudomonadati</taxon>
        <taxon>Pseudomonadota</taxon>
        <taxon>Gammaproteobacteria</taxon>
        <taxon>Alteromonadales</taxon>
        <taxon>Pseudoalteromonadaceae</taxon>
        <taxon>Pseudoalteromonas</taxon>
    </lineage>
</organism>
<accession>A0ABN5C5Y0</accession>